<proteinExistence type="predicted"/>
<protein>
    <submittedName>
        <fullName evidence="1">Uncharacterized protein</fullName>
    </submittedName>
</protein>
<name>A0ABC8KQI4_ERUVS</name>
<dbReference type="EMBL" id="CAKOAT010281821">
    <property type="protein sequence ID" value="CAH8360241.1"/>
    <property type="molecule type" value="Genomic_DNA"/>
</dbReference>
<keyword evidence="2" id="KW-1185">Reference proteome</keyword>
<comment type="caution">
    <text evidence="1">The sequence shown here is derived from an EMBL/GenBank/DDBJ whole genome shotgun (WGS) entry which is preliminary data.</text>
</comment>
<dbReference type="Gene3D" id="3.40.30.10">
    <property type="entry name" value="Glutaredoxin"/>
    <property type="match status" value="1"/>
</dbReference>
<dbReference type="Proteomes" id="UP001642260">
    <property type="component" value="Unassembled WGS sequence"/>
</dbReference>
<accession>A0ABC8KQI4</accession>
<dbReference type="AlphaFoldDB" id="A0ABC8KQI4"/>
<reference evidence="1 2" key="1">
    <citation type="submission" date="2022-03" db="EMBL/GenBank/DDBJ databases">
        <authorList>
            <person name="Macdonald S."/>
            <person name="Ahmed S."/>
            <person name="Newling K."/>
        </authorList>
    </citation>
    <scope>NUCLEOTIDE SEQUENCE [LARGE SCALE GENOMIC DNA]</scope>
</reference>
<evidence type="ECO:0000313" key="1">
    <source>
        <dbReference type="EMBL" id="CAH8360241.1"/>
    </source>
</evidence>
<sequence>MNSLVGAEHDQLAAASKADDDVNFYQTVNPDVAKMFHIDPDSKRPALVSFTDRDYHPAIRK</sequence>
<organism evidence="1 2">
    <name type="scientific">Eruca vesicaria subsp. sativa</name>
    <name type="common">Garden rocket</name>
    <name type="synonym">Eruca sativa</name>
    <dbReference type="NCBI Taxonomy" id="29727"/>
    <lineage>
        <taxon>Eukaryota</taxon>
        <taxon>Viridiplantae</taxon>
        <taxon>Streptophyta</taxon>
        <taxon>Embryophyta</taxon>
        <taxon>Tracheophyta</taxon>
        <taxon>Spermatophyta</taxon>
        <taxon>Magnoliopsida</taxon>
        <taxon>eudicotyledons</taxon>
        <taxon>Gunneridae</taxon>
        <taxon>Pentapetalae</taxon>
        <taxon>rosids</taxon>
        <taxon>malvids</taxon>
        <taxon>Brassicales</taxon>
        <taxon>Brassicaceae</taxon>
        <taxon>Brassiceae</taxon>
        <taxon>Eruca</taxon>
    </lineage>
</organism>
<gene>
    <name evidence="1" type="ORF">ERUC_LOCUS25997</name>
</gene>
<evidence type="ECO:0000313" key="2">
    <source>
        <dbReference type="Proteomes" id="UP001642260"/>
    </source>
</evidence>